<proteinExistence type="predicted"/>
<dbReference type="Proteomes" id="UP000001511">
    <property type="component" value="Chromosome"/>
</dbReference>
<sequence length="67" mass="8024">MMILQGFVKGVRNVLAHIHGQQEEVKKPYEYLLHLFFAYALMRLPKQNHKIANFFFFSYSFALFVVR</sequence>
<protein>
    <submittedName>
        <fullName evidence="1">Uncharacterized protein</fullName>
    </submittedName>
</protein>
<gene>
    <name evidence="1" type="ordered locus">Aazo_0036</name>
</gene>
<organism evidence="1 2">
    <name type="scientific">Nostoc azollae (strain 0708)</name>
    <name type="common">Anabaena azollae (strain 0708)</name>
    <dbReference type="NCBI Taxonomy" id="551115"/>
    <lineage>
        <taxon>Bacteria</taxon>
        <taxon>Bacillati</taxon>
        <taxon>Cyanobacteriota</taxon>
        <taxon>Cyanophyceae</taxon>
        <taxon>Nostocales</taxon>
        <taxon>Nostocaceae</taxon>
        <taxon>Trichormus</taxon>
    </lineage>
</organism>
<evidence type="ECO:0000313" key="2">
    <source>
        <dbReference type="Proteomes" id="UP000001511"/>
    </source>
</evidence>
<name>D7DVI1_NOSA0</name>
<reference evidence="1 2" key="1">
    <citation type="journal article" date="2010" name="PLoS ONE">
        <title>Genome erosion in a nitrogen-fixing vertically transmitted endosymbiotic multicellular cyanobacterium.</title>
        <authorList>
            <person name="Ran L."/>
            <person name="Larsson J."/>
            <person name="Vigil-Stenman T."/>
            <person name="Nylander J.A."/>
            <person name="Ininbergs K."/>
            <person name="Zheng W.W."/>
            <person name="Lapidus A."/>
            <person name="Lowry S."/>
            <person name="Haselkorn R."/>
            <person name="Bergman B."/>
        </authorList>
    </citation>
    <scope>NUCLEOTIDE SEQUENCE [LARGE SCALE GENOMIC DNA]</scope>
    <source>
        <strain evidence="1 2">0708</strain>
    </source>
</reference>
<dbReference type="KEGG" id="naz:Aazo_0036"/>
<keyword evidence="2" id="KW-1185">Reference proteome</keyword>
<evidence type="ECO:0000313" key="1">
    <source>
        <dbReference type="EMBL" id="ADI62693.1"/>
    </source>
</evidence>
<dbReference type="HOGENOM" id="CLU_2808149_0_0_3"/>
<dbReference type="EMBL" id="CP002059">
    <property type="protein sequence ID" value="ADI62693.1"/>
    <property type="molecule type" value="Genomic_DNA"/>
</dbReference>
<dbReference type="AlphaFoldDB" id="D7DVI1"/>
<accession>D7DVI1</accession>